<evidence type="ECO:0000259" key="1">
    <source>
        <dbReference type="Pfam" id="PF21814"/>
    </source>
</evidence>
<accession>A0A1R4H3K1</accession>
<sequence>MKLPNADKAVIPPEKLRDYLLSSSHPVGKFKAEYFRTLGYTRDNWTRLDMDLRITLDNDARTKEQTQYGQKFEVSGHITTPSGRTVMLVTAWILLRDETFHGLLPPIQEIKMDIKLFDTVVLKTDVPKAALRAGDMGAVVELYEPGGLEVEFVTGSGETQALVTLTVADVRLISPSDMLAVRSLSAA</sequence>
<evidence type="ECO:0000313" key="2">
    <source>
        <dbReference type="EMBL" id="SJM90835.1"/>
    </source>
</evidence>
<name>A0A1R4H3K1_9GAMM</name>
<keyword evidence="3" id="KW-1185">Reference proteome</keyword>
<dbReference type="Pfam" id="PF21814">
    <property type="entry name" value="DUF6883"/>
    <property type="match status" value="1"/>
</dbReference>
<evidence type="ECO:0000313" key="3">
    <source>
        <dbReference type="Proteomes" id="UP000195442"/>
    </source>
</evidence>
<dbReference type="InterPro" id="IPR049250">
    <property type="entry name" value="DUF6883"/>
</dbReference>
<gene>
    <name evidence="2" type="ORF">CRENPOLYSF2_1870015</name>
</gene>
<reference evidence="3" key="1">
    <citation type="submission" date="2017-02" db="EMBL/GenBank/DDBJ databases">
        <authorList>
            <person name="Daims H."/>
        </authorList>
    </citation>
    <scope>NUCLEOTIDE SEQUENCE [LARGE SCALE GENOMIC DNA]</scope>
</reference>
<dbReference type="EMBL" id="FUKJ01000098">
    <property type="protein sequence ID" value="SJM90835.1"/>
    <property type="molecule type" value="Genomic_DNA"/>
</dbReference>
<organism evidence="2 3">
    <name type="scientific">Crenothrix polyspora</name>
    <dbReference type="NCBI Taxonomy" id="360316"/>
    <lineage>
        <taxon>Bacteria</taxon>
        <taxon>Pseudomonadati</taxon>
        <taxon>Pseudomonadota</taxon>
        <taxon>Gammaproteobacteria</taxon>
        <taxon>Methylococcales</taxon>
        <taxon>Crenotrichaceae</taxon>
        <taxon>Crenothrix</taxon>
    </lineage>
</organism>
<dbReference type="AlphaFoldDB" id="A0A1R4H3K1"/>
<protein>
    <recommendedName>
        <fullName evidence="1">DUF6883 domain-containing protein</fullName>
    </recommendedName>
</protein>
<dbReference type="Proteomes" id="UP000195442">
    <property type="component" value="Unassembled WGS sequence"/>
</dbReference>
<dbReference type="Pfam" id="PF16277">
    <property type="entry name" value="DUF4926"/>
    <property type="match status" value="1"/>
</dbReference>
<dbReference type="InterPro" id="IPR032568">
    <property type="entry name" value="DUF4926"/>
</dbReference>
<feature type="domain" description="DUF6883" evidence="1">
    <location>
        <begin position="2"/>
        <end position="99"/>
    </location>
</feature>
<proteinExistence type="predicted"/>